<reference evidence="8 9" key="2">
    <citation type="journal article" date="2014" name="BMC Genomics">
        <title>An improved genome of the model marine alga Ostreococcus tauri unfolds by assessing Illumina de novo assemblies.</title>
        <authorList>
            <person name="Blanc-Mathieu R."/>
            <person name="Verhelst B."/>
            <person name="Derelle E."/>
            <person name="Rombauts S."/>
            <person name="Bouget F.Y."/>
            <person name="Carre I."/>
            <person name="Chateau A."/>
            <person name="Eyre-Walker A."/>
            <person name="Grimsley N."/>
            <person name="Moreau H."/>
            <person name="Piegu B."/>
            <person name="Rivals E."/>
            <person name="Schackwitz W."/>
            <person name="Van de Peer Y."/>
            <person name="Piganeau G."/>
        </authorList>
    </citation>
    <scope>NUCLEOTIDE SEQUENCE [LARGE SCALE GENOMIC DNA]</scope>
    <source>
        <strain evidence="9">OTTH 0595 / CCAP 157/2 / RCC745</strain>
    </source>
</reference>
<evidence type="ECO:0000256" key="1">
    <source>
        <dbReference type="ARBA" id="ARBA00004123"/>
    </source>
</evidence>
<reference evidence="9" key="1">
    <citation type="journal article" date="2006" name="Proc. Natl. Acad. Sci. U.S.A.">
        <title>Genome analysis of the smallest free-living eukaryote Ostreococcus tauri unveils many unique features.</title>
        <authorList>
            <person name="Derelle E."/>
            <person name="Ferraz C."/>
            <person name="Rombauts S."/>
            <person name="Rouze P."/>
            <person name="Worden A.Z."/>
            <person name="Robbens S."/>
            <person name="Partensky F."/>
            <person name="Degroeve S."/>
            <person name="Echeynie S."/>
            <person name="Cooke R."/>
            <person name="Saeys Y."/>
            <person name="Wuyts J."/>
            <person name="Jabbari K."/>
            <person name="Bowler C."/>
            <person name="Panaud O."/>
            <person name="Piegu B."/>
            <person name="Ball S.G."/>
            <person name="Ral J.-P."/>
            <person name="Bouget F.-Y."/>
            <person name="Piganeau G."/>
            <person name="De Baets B."/>
            <person name="Picard A."/>
            <person name="Delseny M."/>
            <person name="Demaille J."/>
            <person name="Van de Peer Y."/>
            <person name="Moreau H."/>
        </authorList>
    </citation>
    <scope>NUCLEOTIDE SEQUENCE [LARGE SCALE GENOMIC DNA]</scope>
    <source>
        <strain evidence="9">OTTH 0595 / CCAP 157/2 / RCC745</strain>
    </source>
</reference>
<keyword evidence="3" id="KW-0678">Repressor</keyword>
<evidence type="ECO:0000256" key="4">
    <source>
        <dbReference type="ARBA" id="ARBA00023015"/>
    </source>
</evidence>
<feature type="compositionally biased region" description="Polar residues" evidence="7">
    <location>
        <begin position="103"/>
        <end position="113"/>
    </location>
</feature>
<gene>
    <name evidence="8" type="ORF">OT_ostta07g01620</name>
</gene>
<evidence type="ECO:0000313" key="9">
    <source>
        <dbReference type="Proteomes" id="UP000009170"/>
    </source>
</evidence>
<evidence type="ECO:0000313" key="8">
    <source>
        <dbReference type="EMBL" id="CEF98658.1"/>
    </source>
</evidence>
<feature type="compositionally biased region" description="Basic and acidic residues" evidence="7">
    <location>
        <begin position="115"/>
        <end position="124"/>
    </location>
</feature>
<name>A0A090N3T1_OSTTA</name>
<accession>A0A090N3T1</accession>
<comment type="similarity">
    <text evidence="2">Belongs to the NELF-D family.</text>
</comment>
<dbReference type="OrthoDB" id="511287at2759"/>
<dbReference type="PANTHER" id="PTHR12144">
    <property type="entry name" value="NEGATIVE ELONGATION FACTOR D"/>
    <property type="match status" value="1"/>
</dbReference>
<protein>
    <submittedName>
        <fullName evidence="8">TH1 protein</fullName>
    </submittedName>
</protein>
<dbReference type="GO" id="GO:0032021">
    <property type="term" value="C:NELF complex"/>
    <property type="evidence" value="ECO:0007669"/>
    <property type="project" value="TreeGrafter"/>
</dbReference>
<dbReference type="PANTHER" id="PTHR12144:SF0">
    <property type="entry name" value="NEGATIVE ELONGATION FACTOR C_D"/>
    <property type="match status" value="1"/>
</dbReference>
<dbReference type="STRING" id="70448.A0A090N3T1"/>
<keyword evidence="9" id="KW-1185">Reference proteome</keyword>
<dbReference type="Pfam" id="PF04858">
    <property type="entry name" value="TH1"/>
    <property type="match status" value="1"/>
</dbReference>
<comment type="subcellular location">
    <subcellularLocation>
        <location evidence="1">Nucleus</location>
    </subcellularLocation>
</comment>
<dbReference type="GeneID" id="9836615"/>
<evidence type="ECO:0000256" key="2">
    <source>
        <dbReference type="ARBA" id="ARBA00005726"/>
    </source>
</evidence>
<dbReference type="Proteomes" id="UP000009170">
    <property type="component" value="Unassembled WGS sequence"/>
</dbReference>
<feature type="region of interest" description="Disordered" evidence="7">
    <location>
        <begin position="100"/>
        <end position="143"/>
    </location>
</feature>
<feature type="compositionally biased region" description="Basic and acidic residues" evidence="7">
    <location>
        <begin position="1"/>
        <end position="24"/>
    </location>
</feature>
<proteinExistence type="inferred from homology"/>
<keyword evidence="5" id="KW-0804">Transcription</keyword>
<dbReference type="EMBL" id="CAID01000007">
    <property type="protein sequence ID" value="CEF98658.1"/>
    <property type="molecule type" value="Genomic_DNA"/>
</dbReference>
<dbReference type="GO" id="GO:0003723">
    <property type="term" value="F:RNA binding"/>
    <property type="evidence" value="ECO:0007669"/>
    <property type="project" value="TreeGrafter"/>
</dbReference>
<keyword evidence="6" id="KW-0539">Nucleus</keyword>
<dbReference type="InterPro" id="IPR006942">
    <property type="entry name" value="TH1"/>
</dbReference>
<sequence length="643" mass="69985">MPSDSEVTHGCDRGDGDGGDDDARAGVPDEATTAVLEEIERRMRTKDFIMEPEAIDDVKRYVAAGGAPSTAIETLSDNYRGYAAMTSLAVQWLRVTAPPRRGTCTSPMKTSGDSMAKEGRRGESGEQETPQGPNADEDGGEASWGSDARFDEMYFLETLARERFDANKADAVFEGRPPAWLDGLFRSERGRAVLFSLAEKNPNSLLISCAIQHAWQRGMRHEVRALGPAAAAYFSIFHELMADHINGIVVSGTDAVRRRELIERLKSMCCQSIGTYVFGQLMLASLGRDEDDATASVSRTIAATLSEEIEEAAAKLHGAATVRRIAPWLATSAVDVSAKYATADLLSSRPVGSSYSADRTRDIGALAAGDVKKLLEMYITSDEKPTVVPLRHPDVLYNLIAEAFKWTPDNVNRLRGECFELIALAAADENITCDEVKDALNAAVAVIEDAKLGKDLDKAQMEKVFNVPVASAGIVAAVRSALTCEAYHRVVQVGNTNEVLLQILADIARKHVALQGAVLEALTAVVNVCGRSHGDELVIALVDLGCELVAAGHVIPTITTACDSWRRSLEASQIRYFAEEVLEIAGPPYSRDFAVIMIHLLDSSNYRKKMSKTVDEFVEEVALKRRELKLSLSEVNKLDHLLR</sequence>
<organism evidence="8 9">
    <name type="scientific">Ostreococcus tauri</name>
    <name type="common">Marine green alga</name>
    <dbReference type="NCBI Taxonomy" id="70448"/>
    <lineage>
        <taxon>Eukaryota</taxon>
        <taxon>Viridiplantae</taxon>
        <taxon>Chlorophyta</taxon>
        <taxon>Mamiellophyceae</taxon>
        <taxon>Mamiellales</taxon>
        <taxon>Bathycoccaceae</taxon>
        <taxon>Ostreococcus</taxon>
    </lineage>
</organism>
<feature type="region of interest" description="Disordered" evidence="7">
    <location>
        <begin position="1"/>
        <end position="32"/>
    </location>
</feature>
<keyword evidence="4" id="KW-0805">Transcription regulation</keyword>
<dbReference type="RefSeq" id="XP_003080257.2">
    <property type="nucleotide sequence ID" value="XM_003080209.2"/>
</dbReference>
<evidence type="ECO:0000256" key="6">
    <source>
        <dbReference type="ARBA" id="ARBA00023242"/>
    </source>
</evidence>
<evidence type="ECO:0000256" key="3">
    <source>
        <dbReference type="ARBA" id="ARBA00022491"/>
    </source>
</evidence>
<dbReference type="GO" id="GO:0034244">
    <property type="term" value="P:negative regulation of transcription elongation by RNA polymerase II"/>
    <property type="evidence" value="ECO:0007669"/>
    <property type="project" value="TreeGrafter"/>
</dbReference>
<dbReference type="AlphaFoldDB" id="A0A090N3T1"/>
<comment type="caution">
    <text evidence="8">The sequence shown here is derived from an EMBL/GenBank/DDBJ whole genome shotgun (WGS) entry which is preliminary data.</text>
</comment>
<evidence type="ECO:0000256" key="5">
    <source>
        <dbReference type="ARBA" id="ARBA00023163"/>
    </source>
</evidence>
<dbReference type="KEGG" id="ota:OT_ostta07g01620"/>
<evidence type="ECO:0000256" key="7">
    <source>
        <dbReference type="SAM" id="MobiDB-lite"/>
    </source>
</evidence>
<dbReference type="InParanoid" id="A0A090N3T1"/>